<dbReference type="Gene3D" id="3.40.50.1360">
    <property type="match status" value="1"/>
</dbReference>
<keyword evidence="3" id="KW-1185">Reference proteome</keyword>
<dbReference type="PANTHER" id="PTHR11280">
    <property type="entry name" value="GLUCOSAMINE-6-PHOSPHATE ISOMERASE"/>
    <property type="match status" value="1"/>
</dbReference>
<dbReference type="SUPFAM" id="SSF100950">
    <property type="entry name" value="NagB/RpiA/CoA transferase-like"/>
    <property type="match status" value="1"/>
</dbReference>
<organism evidence="2 3">
    <name type="scientific">Arcticibacterium luteifluviistationis</name>
    <dbReference type="NCBI Taxonomy" id="1784714"/>
    <lineage>
        <taxon>Bacteria</taxon>
        <taxon>Pseudomonadati</taxon>
        <taxon>Bacteroidota</taxon>
        <taxon>Cytophagia</taxon>
        <taxon>Cytophagales</taxon>
        <taxon>Leadbetterellaceae</taxon>
        <taxon>Arcticibacterium</taxon>
    </lineage>
</organism>
<dbReference type="RefSeq" id="WP_111369924.1">
    <property type="nucleotide sequence ID" value="NZ_CP029480.1"/>
</dbReference>
<dbReference type="OrthoDB" id="9791139at2"/>
<dbReference type="Proteomes" id="UP000249873">
    <property type="component" value="Chromosome"/>
</dbReference>
<evidence type="ECO:0000313" key="2">
    <source>
        <dbReference type="EMBL" id="AWV96822.1"/>
    </source>
</evidence>
<dbReference type="GO" id="GO:0005975">
    <property type="term" value="P:carbohydrate metabolic process"/>
    <property type="evidence" value="ECO:0007669"/>
    <property type="project" value="InterPro"/>
</dbReference>
<dbReference type="GO" id="GO:0004342">
    <property type="term" value="F:glucosamine-6-phosphate deaminase activity"/>
    <property type="evidence" value="ECO:0007669"/>
    <property type="project" value="InterPro"/>
</dbReference>
<dbReference type="GO" id="GO:0042802">
    <property type="term" value="F:identical protein binding"/>
    <property type="evidence" value="ECO:0007669"/>
    <property type="project" value="TreeGrafter"/>
</dbReference>
<dbReference type="Pfam" id="PF01182">
    <property type="entry name" value="Glucosamine_iso"/>
    <property type="match status" value="1"/>
</dbReference>
<dbReference type="GO" id="GO:0005737">
    <property type="term" value="C:cytoplasm"/>
    <property type="evidence" value="ECO:0007669"/>
    <property type="project" value="TreeGrafter"/>
</dbReference>
<dbReference type="GO" id="GO:0019262">
    <property type="term" value="P:N-acetylneuraminate catabolic process"/>
    <property type="evidence" value="ECO:0007669"/>
    <property type="project" value="TreeGrafter"/>
</dbReference>
<dbReference type="CDD" id="cd01399">
    <property type="entry name" value="GlcN6P_deaminase"/>
    <property type="match status" value="1"/>
</dbReference>
<dbReference type="KEGG" id="als:DJ013_00930"/>
<dbReference type="InterPro" id="IPR004547">
    <property type="entry name" value="Glucosamine6P_isomerase"/>
</dbReference>
<evidence type="ECO:0000259" key="1">
    <source>
        <dbReference type="Pfam" id="PF01182"/>
    </source>
</evidence>
<dbReference type="InterPro" id="IPR006148">
    <property type="entry name" value="Glc/Gal-6P_isomerase"/>
</dbReference>
<evidence type="ECO:0000313" key="3">
    <source>
        <dbReference type="Proteomes" id="UP000249873"/>
    </source>
</evidence>
<proteinExistence type="predicted"/>
<dbReference type="EMBL" id="CP029480">
    <property type="protein sequence ID" value="AWV96822.1"/>
    <property type="molecule type" value="Genomic_DNA"/>
</dbReference>
<dbReference type="InterPro" id="IPR037171">
    <property type="entry name" value="NagB/RpiA_transferase-like"/>
</dbReference>
<dbReference type="PANTHER" id="PTHR11280:SF6">
    <property type="entry name" value="GLUCOSAMINE-6-PHOSPHATE ISOMERASE NAGB"/>
    <property type="match status" value="1"/>
</dbReference>
<protein>
    <submittedName>
        <fullName evidence="2">Glucosamine-6-phosphate deaminase</fullName>
    </submittedName>
</protein>
<name>A0A2Z4G6P6_9BACT</name>
<gene>
    <name evidence="2" type="ORF">DJ013_00930</name>
</gene>
<sequence>MNLSIFNTPEEMGVSAGKRAAEILRNTIAERGEANIILATGASQFDVLKQVLSEKDIAWDKVTMFHLDEYLGLPLSHPASFRKYLLDRVINVIKPSFKKVVLIDGEVDGEKECQRLGELIEQHPIDLAFVGFGENGHLAFNDPPADFETEKSYIVVDLDDACRQQQFGEGWFESFDAVPKQAISMSIKQIMKTKHLICSVPDTRKAEAVKDCLNGEVSNLHPASILLTHANCEYFLDKNAASLLPESILAKSKIA</sequence>
<reference evidence="2 3" key="1">
    <citation type="submission" date="2018-05" db="EMBL/GenBank/DDBJ databases">
        <title>Complete genome sequence of Arcticibacterium luteifluviistationis SM1504T, a cytophagaceae bacterium isolated from Arctic surface seawater.</title>
        <authorList>
            <person name="Li Y."/>
            <person name="Qin Q.-L."/>
        </authorList>
    </citation>
    <scope>NUCLEOTIDE SEQUENCE [LARGE SCALE GENOMIC DNA]</scope>
    <source>
        <strain evidence="2 3">SM1504</strain>
    </source>
</reference>
<dbReference type="GO" id="GO:0006046">
    <property type="term" value="P:N-acetylglucosamine catabolic process"/>
    <property type="evidence" value="ECO:0007669"/>
    <property type="project" value="TreeGrafter"/>
</dbReference>
<accession>A0A2Z4G6P6</accession>
<dbReference type="GO" id="GO:0006043">
    <property type="term" value="P:glucosamine catabolic process"/>
    <property type="evidence" value="ECO:0007669"/>
    <property type="project" value="TreeGrafter"/>
</dbReference>
<dbReference type="AlphaFoldDB" id="A0A2Z4G6P6"/>
<feature type="domain" description="Glucosamine/galactosamine-6-phosphate isomerase" evidence="1">
    <location>
        <begin position="8"/>
        <end position="227"/>
    </location>
</feature>